<feature type="compositionally biased region" description="Polar residues" evidence="1">
    <location>
        <begin position="120"/>
        <end position="130"/>
    </location>
</feature>
<gene>
    <name evidence="2" type="ORF">HJG63_009277</name>
</gene>
<keyword evidence="3" id="KW-1185">Reference proteome</keyword>
<accession>A0A7J8C290</accession>
<evidence type="ECO:0000256" key="1">
    <source>
        <dbReference type="SAM" id="MobiDB-lite"/>
    </source>
</evidence>
<dbReference type="Proteomes" id="UP000593571">
    <property type="component" value="Unassembled WGS sequence"/>
</dbReference>
<evidence type="ECO:0000313" key="3">
    <source>
        <dbReference type="Proteomes" id="UP000593571"/>
    </source>
</evidence>
<dbReference type="EMBL" id="JACASE010000015">
    <property type="protein sequence ID" value="KAF6404947.1"/>
    <property type="molecule type" value="Genomic_DNA"/>
</dbReference>
<organism evidence="2 3">
    <name type="scientific">Rousettus aegyptiacus</name>
    <name type="common">Egyptian fruit bat</name>
    <name type="synonym">Pteropus aegyptiacus</name>
    <dbReference type="NCBI Taxonomy" id="9407"/>
    <lineage>
        <taxon>Eukaryota</taxon>
        <taxon>Metazoa</taxon>
        <taxon>Chordata</taxon>
        <taxon>Craniata</taxon>
        <taxon>Vertebrata</taxon>
        <taxon>Euteleostomi</taxon>
        <taxon>Mammalia</taxon>
        <taxon>Eutheria</taxon>
        <taxon>Laurasiatheria</taxon>
        <taxon>Chiroptera</taxon>
        <taxon>Yinpterochiroptera</taxon>
        <taxon>Pteropodoidea</taxon>
        <taxon>Pteropodidae</taxon>
        <taxon>Rousettinae</taxon>
        <taxon>Rousettus</taxon>
    </lineage>
</organism>
<reference evidence="2 3" key="1">
    <citation type="journal article" date="2020" name="Nature">
        <title>Six reference-quality genomes reveal evolution of bat adaptations.</title>
        <authorList>
            <person name="Jebb D."/>
            <person name="Huang Z."/>
            <person name="Pippel M."/>
            <person name="Hughes G.M."/>
            <person name="Lavrichenko K."/>
            <person name="Devanna P."/>
            <person name="Winkler S."/>
            <person name="Jermiin L.S."/>
            <person name="Skirmuntt E.C."/>
            <person name="Katzourakis A."/>
            <person name="Burkitt-Gray L."/>
            <person name="Ray D.A."/>
            <person name="Sullivan K.A.M."/>
            <person name="Roscito J.G."/>
            <person name="Kirilenko B.M."/>
            <person name="Davalos L.M."/>
            <person name="Corthals A.P."/>
            <person name="Power M.L."/>
            <person name="Jones G."/>
            <person name="Ransome R.D."/>
            <person name="Dechmann D.K.N."/>
            <person name="Locatelli A.G."/>
            <person name="Puechmaille S.J."/>
            <person name="Fedrigo O."/>
            <person name="Jarvis E.D."/>
            <person name="Hiller M."/>
            <person name="Vernes S.C."/>
            <person name="Myers E.W."/>
            <person name="Teeling E.C."/>
        </authorList>
    </citation>
    <scope>NUCLEOTIDE SEQUENCE [LARGE SCALE GENOMIC DNA]</scope>
    <source>
        <strain evidence="2">MRouAeg1</strain>
        <tissue evidence="2">Muscle</tissue>
    </source>
</reference>
<protein>
    <submittedName>
        <fullName evidence="2">Uncharacterized protein</fullName>
    </submittedName>
</protein>
<feature type="region of interest" description="Disordered" evidence="1">
    <location>
        <begin position="106"/>
        <end position="151"/>
    </location>
</feature>
<dbReference type="AlphaFoldDB" id="A0A7J8C290"/>
<sequence>MIVLRISKEVPGNKSEAKTSLTIDGYIKMVLNIRAGKRIAVYHLMSDIRVCNFCQAVLSKRSLGKHGHFNEASFFHLGENKIITLHGTSLTPVKIGSPSVFHCRGLESDRPEGEVRNSLDSDGVTSQSSVLKKHRGQDQLELVPPPTCQQI</sequence>
<evidence type="ECO:0000313" key="2">
    <source>
        <dbReference type="EMBL" id="KAF6404947.1"/>
    </source>
</evidence>
<proteinExistence type="predicted"/>
<comment type="caution">
    <text evidence="2">The sequence shown here is derived from an EMBL/GenBank/DDBJ whole genome shotgun (WGS) entry which is preliminary data.</text>
</comment>
<feature type="compositionally biased region" description="Basic and acidic residues" evidence="1">
    <location>
        <begin position="106"/>
        <end position="119"/>
    </location>
</feature>
<name>A0A7J8C290_ROUAE</name>